<dbReference type="Proteomes" id="UP000002943">
    <property type="component" value="Unassembled WGS sequence"/>
</dbReference>
<dbReference type="RefSeq" id="WP_009603522.1">
    <property type="nucleotide sequence ID" value="NZ_AEIU01000125.1"/>
</dbReference>
<evidence type="ECO:0000313" key="3">
    <source>
        <dbReference type="Proteomes" id="UP000002943"/>
    </source>
</evidence>
<reference evidence="2 3" key="1">
    <citation type="journal article" date="2012" name="Int. J. Syst. Evol. Microbiol.">
        <title>Vibrio caribbeanicus sp. nov., isolated from the marine sponge Scleritoderma cyanea.</title>
        <authorList>
            <person name="Hoffmann M."/>
            <person name="Monday S.R."/>
            <person name="Allard M.W."/>
            <person name="Strain E.A."/>
            <person name="Whittaker P."/>
            <person name="Naum M."/>
            <person name="McCarthy P.J."/>
            <person name="Lopez J.V."/>
            <person name="Fischer M."/>
            <person name="Brown E.W."/>
        </authorList>
    </citation>
    <scope>NUCLEOTIDE SEQUENCE [LARGE SCALE GENOMIC DNA]</scope>
    <source>
        <strain evidence="2 3">ATCC BAA-2122</strain>
    </source>
</reference>
<dbReference type="OrthoDB" id="5881174at2"/>
<feature type="domain" description="Putative adhesin Stv" evidence="1">
    <location>
        <begin position="35"/>
        <end position="204"/>
    </location>
</feature>
<gene>
    <name evidence="2" type="ORF">VIBC2010_16369</name>
</gene>
<dbReference type="AlphaFoldDB" id="E3BQN1"/>
<dbReference type="EMBL" id="AEIU01000125">
    <property type="protein sequence ID" value="EFP94617.1"/>
    <property type="molecule type" value="Genomic_DNA"/>
</dbReference>
<dbReference type="Pfam" id="PF21527">
    <property type="entry name" value="Stv"/>
    <property type="match status" value="1"/>
</dbReference>
<keyword evidence="3" id="KW-1185">Reference proteome</keyword>
<organism evidence="2 3">
    <name type="scientific">Vibrio caribbeanicus ATCC BAA-2122</name>
    <dbReference type="NCBI Taxonomy" id="796620"/>
    <lineage>
        <taxon>Bacteria</taxon>
        <taxon>Pseudomonadati</taxon>
        <taxon>Pseudomonadota</taxon>
        <taxon>Gammaproteobacteria</taxon>
        <taxon>Vibrionales</taxon>
        <taxon>Vibrionaceae</taxon>
        <taxon>Vibrio</taxon>
    </lineage>
</organism>
<comment type="caution">
    <text evidence="2">The sequence shown here is derived from an EMBL/GenBank/DDBJ whole genome shotgun (WGS) entry which is preliminary data.</text>
</comment>
<name>E3BQN1_9VIBR</name>
<evidence type="ECO:0000313" key="2">
    <source>
        <dbReference type="EMBL" id="EFP94617.1"/>
    </source>
</evidence>
<evidence type="ECO:0000259" key="1">
    <source>
        <dbReference type="Pfam" id="PF21527"/>
    </source>
</evidence>
<sequence length="235" mass="26982">MFENKSEINNKTYTCIDLEGIAYLWIPPKKRTNRLLITAHGARLTGKKFLIQTDHDIHFYSRDRYSVADPGIDNFFKGKATPTESFKLGQRCYDYDLSKYTNSERNTSHNKSNETYGLINKLITEDYEADALSQLQTLGNASYPPQVTADLVALLNKKMIFEPMSILTIRNRRTRLSTSLSQVLKTLERNGFHYDNVDCLFCRNNTWTGIASTISSTFNMKRGRFTDSVPVKAEF</sequence>
<dbReference type="eggNOG" id="ENOG5033B2A">
    <property type="taxonomic scope" value="Bacteria"/>
</dbReference>
<dbReference type="InterPro" id="IPR049002">
    <property type="entry name" value="Stv"/>
</dbReference>
<protein>
    <recommendedName>
        <fullName evidence="1">Putative adhesin Stv domain-containing protein</fullName>
    </recommendedName>
</protein>
<proteinExistence type="predicted"/>
<accession>E3BQN1</accession>